<feature type="domain" description="Phage capsid-like C-terminal" evidence="3">
    <location>
        <begin position="160"/>
        <end position="427"/>
    </location>
</feature>
<evidence type="ECO:0000259" key="3">
    <source>
        <dbReference type="Pfam" id="PF05065"/>
    </source>
</evidence>
<evidence type="ECO:0000256" key="2">
    <source>
        <dbReference type="SAM" id="Coils"/>
    </source>
</evidence>
<protein>
    <submittedName>
        <fullName evidence="4">Phage major capsid protein, HK97 family</fullName>
    </submittedName>
</protein>
<evidence type="ECO:0000256" key="1">
    <source>
        <dbReference type="ARBA" id="ARBA00004328"/>
    </source>
</evidence>
<evidence type="ECO:0000313" key="4">
    <source>
        <dbReference type="EMBL" id="SFV33195.1"/>
    </source>
</evidence>
<feature type="coiled-coil region" evidence="2">
    <location>
        <begin position="73"/>
        <end position="100"/>
    </location>
</feature>
<dbReference type="EMBL" id="FPCK01000001">
    <property type="protein sequence ID" value="SFV33195.1"/>
    <property type="molecule type" value="Genomic_DNA"/>
</dbReference>
<dbReference type="OrthoDB" id="637859at2"/>
<gene>
    <name evidence="4" type="ORF">SAMN05216456_1916</name>
</gene>
<accession>A0A1I7NEV5</accession>
<organism evidence="4 5">
    <name type="scientific">Devosia crocina</name>
    <dbReference type="NCBI Taxonomy" id="429728"/>
    <lineage>
        <taxon>Bacteria</taxon>
        <taxon>Pseudomonadati</taxon>
        <taxon>Pseudomonadota</taxon>
        <taxon>Alphaproteobacteria</taxon>
        <taxon>Hyphomicrobiales</taxon>
        <taxon>Devosiaceae</taxon>
        <taxon>Devosia</taxon>
    </lineage>
</organism>
<dbReference type="AlphaFoldDB" id="A0A1I7NEV5"/>
<dbReference type="Gene3D" id="3.30.2400.10">
    <property type="entry name" value="Major capsid protein gp5"/>
    <property type="match status" value="1"/>
</dbReference>
<dbReference type="InterPro" id="IPR054612">
    <property type="entry name" value="Phage_capsid-like_C"/>
</dbReference>
<dbReference type="NCBIfam" id="TIGR01554">
    <property type="entry name" value="major_cap_HK97"/>
    <property type="match status" value="1"/>
</dbReference>
<dbReference type="Pfam" id="PF05065">
    <property type="entry name" value="Phage_capsid"/>
    <property type="match status" value="1"/>
</dbReference>
<proteinExistence type="predicted"/>
<dbReference type="Gene3D" id="3.30.2320.10">
    <property type="entry name" value="hypothetical protein PF0899 domain"/>
    <property type="match status" value="1"/>
</dbReference>
<comment type="subcellular location">
    <subcellularLocation>
        <location evidence="1">Virion</location>
    </subcellularLocation>
</comment>
<sequence length="434" mass="46553">MKTSTVAIMAGGRFTAPAMNYFGAPQIAFEAPNDQGIKALAQEIKDEHKKAVDAVKAIAEDALGKAKSGEDLTKSLKEQADEALLKMNGLAEQVADIEQKIARVNGGDGDDEKSYGSQFVETDEFKALSSAPRAGAAANLHIKADITTATTDTAGAVGAGITPNRVPGVLGLPRMRLTVRALLSPGRTDGPLIQYLQETGFNNNAAMVAEGALKPQSDIKLTDKDVSTKVIAHWFRASKQILSDFSQVRSMIDERLLYGLALKEEQQLLNGDGTGENLHGIMPQATEFEIPEGFVSPTPLTAIDILRIAMLQAALAEFPATGHVLNPIDWAGIETLKDGDGRYIIGNPQGTAQPTLWGLPVVDTQAMAVGQFLTGAFRLGAQIFDQWDSRIEVGFQNDDFVRNKVTILAEERLALAVYRPEAFITGDINPPTTP</sequence>
<reference evidence="4 5" key="1">
    <citation type="submission" date="2016-10" db="EMBL/GenBank/DDBJ databases">
        <authorList>
            <person name="de Groot N.N."/>
        </authorList>
    </citation>
    <scope>NUCLEOTIDE SEQUENCE [LARGE SCALE GENOMIC DNA]</scope>
    <source>
        <strain evidence="4 5">IPL20</strain>
    </source>
</reference>
<keyword evidence="2" id="KW-0175">Coiled coil</keyword>
<evidence type="ECO:0000313" key="5">
    <source>
        <dbReference type="Proteomes" id="UP000199074"/>
    </source>
</evidence>
<dbReference type="Proteomes" id="UP000199074">
    <property type="component" value="Unassembled WGS sequence"/>
</dbReference>
<dbReference type="STRING" id="429728.SAMN05216456_1916"/>
<keyword evidence="5" id="KW-1185">Reference proteome</keyword>
<dbReference type="InterPro" id="IPR024455">
    <property type="entry name" value="Phage_capsid"/>
</dbReference>
<dbReference type="SUPFAM" id="SSF56563">
    <property type="entry name" value="Major capsid protein gp5"/>
    <property type="match status" value="1"/>
</dbReference>
<name>A0A1I7NEV5_9HYPH</name>